<reference evidence="3 4" key="1">
    <citation type="submission" date="2013-02" db="EMBL/GenBank/DDBJ databases">
        <title>The complete genome sequence of Corynebacterium vitaeruminis DSM 20294.</title>
        <authorList>
            <person name="Ruckert C."/>
            <person name="Albersmeier A."/>
            <person name="Kalinowski J."/>
        </authorList>
    </citation>
    <scope>NUCLEOTIDE SEQUENCE [LARGE SCALE GENOMIC DNA]</scope>
    <source>
        <strain evidence="4">ATCC 10234</strain>
    </source>
</reference>
<evidence type="ECO:0000313" key="3">
    <source>
        <dbReference type="EMBL" id="AHI22171.1"/>
    </source>
</evidence>
<gene>
    <name evidence="3" type="ORF">B843_03910</name>
</gene>
<dbReference type="HOGENOM" id="CLU_150646_11_2_11"/>
<feature type="domain" description="Ferrous iron transporter FeoA-like" evidence="2">
    <location>
        <begin position="8"/>
        <end position="81"/>
    </location>
</feature>
<dbReference type="RefSeq" id="WP_025252214.1">
    <property type="nucleotide sequence ID" value="NZ_CP004353.1"/>
</dbReference>
<dbReference type="EMBL" id="CP004353">
    <property type="protein sequence ID" value="AHI22171.1"/>
    <property type="molecule type" value="Genomic_DNA"/>
</dbReference>
<dbReference type="Pfam" id="PF04023">
    <property type="entry name" value="FeoA"/>
    <property type="match status" value="1"/>
</dbReference>
<accession>W5XYT0</accession>
<evidence type="ECO:0000313" key="4">
    <source>
        <dbReference type="Proteomes" id="UP000019222"/>
    </source>
</evidence>
<evidence type="ECO:0000259" key="2">
    <source>
        <dbReference type="SMART" id="SM00899"/>
    </source>
</evidence>
<dbReference type="GO" id="GO:0046914">
    <property type="term" value="F:transition metal ion binding"/>
    <property type="evidence" value="ECO:0007669"/>
    <property type="project" value="InterPro"/>
</dbReference>
<dbReference type="SMART" id="SM00899">
    <property type="entry name" value="FeoA"/>
    <property type="match status" value="1"/>
</dbReference>
<name>W5XYT0_9CORY</name>
<dbReference type="STRING" id="1224164.B843_03910"/>
<proteinExistence type="predicted"/>
<dbReference type="Gene3D" id="2.30.30.90">
    <property type="match status" value="1"/>
</dbReference>
<dbReference type="PATRIC" id="fig|1224164.3.peg.773"/>
<sequence>MTTALLADSMATVGLGNACRVVGIDENVEHKQRRRLAELGIRPGSTFTVTQRISGGGLIIKKLSTRYAIDKRTASRIEVEVLS</sequence>
<evidence type="ECO:0000256" key="1">
    <source>
        <dbReference type="ARBA" id="ARBA00023004"/>
    </source>
</evidence>
<dbReference type="InterPro" id="IPR007167">
    <property type="entry name" value="Fe-transptr_FeoA-like"/>
</dbReference>
<dbReference type="KEGG" id="cvt:B843_03910"/>
<organism evidence="3 4">
    <name type="scientific">Corynebacterium vitaeruminis DSM 20294</name>
    <dbReference type="NCBI Taxonomy" id="1224164"/>
    <lineage>
        <taxon>Bacteria</taxon>
        <taxon>Bacillati</taxon>
        <taxon>Actinomycetota</taxon>
        <taxon>Actinomycetes</taxon>
        <taxon>Mycobacteriales</taxon>
        <taxon>Corynebacteriaceae</taxon>
        <taxon>Corynebacterium</taxon>
    </lineage>
</organism>
<dbReference type="Proteomes" id="UP000019222">
    <property type="component" value="Chromosome"/>
</dbReference>
<dbReference type="InterPro" id="IPR038157">
    <property type="entry name" value="FeoA_core_dom"/>
</dbReference>
<dbReference type="SUPFAM" id="SSF50037">
    <property type="entry name" value="C-terminal domain of transcriptional repressors"/>
    <property type="match status" value="1"/>
</dbReference>
<dbReference type="InterPro" id="IPR008988">
    <property type="entry name" value="Transcriptional_repressor_C"/>
</dbReference>
<keyword evidence="1" id="KW-0408">Iron</keyword>
<protein>
    <recommendedName>
        <fullName evidence="2">Ferrous iron transporter FeoA-like domain-containing protein</fullName>
    </recommendedName>
</protein>
<dbReference type="AlphaFoldDB" id="W5XYT0"/>
<keyword evidence="4" id="KW-1185">Reference proteome</keyword>